<sequence>MMDTQAQSLSVELHVLVMKIRDVCIQFLEVTRARYGDVINEDEVLELHRLFRAVERLDERASQLEARWKARQKGKV</sequence>
<protein>
    <submittedName>
        <fullName evidence="1">Uncharacterized protein</fullName>
    </submittedName>
</protein>
<gene>
    <name evidence="1" type="ORF">HRJ53_07480</name>
</gene>
<keyword evidence="2" id="KW-1185">Reference proteome</keyword>
<evidence type="ECO:0000313" key="1">
    <source>
        <dbReference type="EMBL" id="MBA0084819.1"/>
    </source>
</evidence>
<dbReference type="EMBL" id="JACDQQ010000729">
    <property type="protein sequence ID" value="MBA0084819.1"/>
    <property type="molecule type" value="Genomic_DNA"/>
</dbReference>
<name>A0A7V8NNX8_9BACT</name>
<organism evidence="1 2">
    <name type="scientific">Candidatus Acidiferrum panamense</name>
    <dbReference type="NCBI Taxonomy" id="2741543"/>
    <lineage>
        <taxon>Bacteria</taxon>
        <taxon>Pseudomonadati</taxon>
        <taxon>Acidobacteriota</taxon>
        <taxon>Terriglobia</taxon>
        <taxon>Candidatus Acidiferrales</taxon>
        <taxon>Candidatus Acidiferrum</taxon>
    </lineage>
</organism>
<dbReference type="Proteomes" id="UP000567293">
    <property type="component" value="Unassembled WGS sequence"/>
</dbReference>
<comment type="caution">
    <text evidence="1">The sequence shown here is derived from an EMBL/GenBank/DDBJ whole genome shotgun (WGS) entry which is preliminary data.</text>
</comment>
<proteinExistence type="predicted"/>
<reference evidence="1" key="1">
    <citation type="submission" date="2020-06" db="EMBL/GenBank/DDBJ databases">
        <title>Legume-microbial interactions unlock mineral nutrients during tropical forest succession.</title>
        <authorList>
            <person name="Epihov D.Z."/>
        </authorList>
    </citation>
    <scope>NUCLEOTIDE SEQUENCE [LARGE SCALE GENOMIC DNA]</scope>
    <source>
        <strain evidence="1">Pan2503</strain>
    </source>
</reference>
<evidence type="ECO:0000313" key="2">
    <source>
        <dbReference type="Proteomes" id="UP000567293"/>
    </source>
</evidence>
<dbReference type="AlphaFoldDB" id="A0A7V8NNX8"/>
<accession>A0A7V8NNX8</accession>